<evidence type="ECO:0000313" key="3">
    <source>
        <dbReference type="Proteomes" id="UP001372338"/>
    </source>
</evidence>
<gene>
    <name evidence="2" type="ORF">RIF29_21514</name>
</gene>
<protein>
    <submittedName>
        <fullName evidence="2">Uncharacterized protein</fullName>
    </submittedName>
</protein>
<keyword evidence="1" id="KW-0472">Membrane</keyword>
<dbReference type="AlphaFoldDB" id="A0AAN9F5G0"/>
<feature type="transmembrane region" description="Helical" evidence="1">
    <location>
        <begin position="105"/>
        <end position="127"/>
    </location>
</feature>
<name>A0AAN9F5G0_CROPI</name>
<dbReference type="Proteomes" id="UP001372338">
    <property type="component" value="Unassembled WGS sequence"/>
</dbReference>
<keyword evidence="3" id="KW-1185">Reference proteome</keyword>
<dbReference type="EMBL" id="JAYWIO010000004">
    <property type="protein sequence ID" value="KAK7268805.1"/>
    <property type="molecule type" value="Genomic_DNA"/>
</dbReference>
<evidence type="ECO:0000313" key="2">
    <source>
        <dbReference type="EMBL" id="KAK7268805.1"/>
    </source>
</evidence>
<organism evidence="2 3">
    <name type="scientific">Crotalaria pallida</name>
    <name type="common">Smooth rattlebox</name>
    <name type="synonym">Crotalaria striata</name>
    <dbReference type="NCBI Taxonomy" id="3830"/>
    <lineage>
        <taxon>Eukaryota</taxon>
        <taxon>Viridiplantae</taxon>
        <taxon>Streptophyta</taxon>
        <taxon>Embryophyta</taxon>
        <taxon>Tracheophyta</taxon>
        <taxon>Spermatophyta</taxon>
        <taxon>Magnoliopsida</taxon>
        <taxon>eudicotyledons</taxon>
        <taxon>Gunneridae</taxon>
        <taxon>Pentapetalae</taxon>
        <taxon>rosids</taxon>
        <taxon>fabids</taxon>
        <taxon>Fabales</taxon>
        <taxon>Fabaceae</taxon>
        <taxon>Papilionoideae</taxon>
        <taxon>50 kb inversion clade</taxon>
        <taxon>genistoids sensu lato</taxon>
        <taxon>core genistoids</taxon>
        <taxon>Crotalarieae</taxon>
        <taxon>Crotalaria</taxon>
    </lineage>
</organism>
<reference evidence="2 3" key="1">
    <citation type="submission" date="2024-01" db="EMBL/GenBank/DDBJ databases">
        <title>The genomes of 5 underutilized Papilionoideae crops provide insights into root nodulation and disease resistanc.</title>
        <authorList>
            <person name="Yuan L."/>
        </authorList>
    </citation>
    <scope>NUCLEOTIDE SEQUENCE [LARGE SCALE GENOMIC DNA]</scope>
    <source>
        <strain evidence="2">ZHUSHIDOU_FW_LH</strain>
        <tissue evidence="2">Leaf</tissue>
    </source>
</reference>
<comment type="caution">
    <text evidence="2">The sequence shown here is derived from an EMBL/GenBank/DDBJ whole genome shotgun (WGS) entry which is preliminary data.</text>
</comment>
<sequence length="133" mass="14800">MESLVRVTGSQVSFKFSLNGEGGKVSNILIKECGVQLLFDTEDLRRPLRELYSELGAEYDGEFASQVRLELGLDSQSQRREALITAETSDERECNDKNNQEGGAWLRHCFHVGLCLGTFLFAAVAVAKTRGLR</sequence>
<proteinExistence type="predicted"/>
<evidence type="ECO:0000256" key="1">
    <source>
        <dbReference type="SAM" id="Phobius"/>
    </source>
</evidence>
<accession>A0AAN9F5G0</accession>
<keyword evidence="1" id="KW-1133">Transmembrane helix</keyword>
<keyword evidence="1" id="KW-0812">Transmembrane</keyword>